<evidence type="ECO:0000313" key="2">
    <source>
        <dbReference type="EMBL" id="KAF9612983.1"/>
    </source>
</evidence>
<dbReference type="EMBL" id="JADFTS010000003">
    <property type="protein sequence ID" value="KAF9612983.1"/>
    <property type="molecule type" value="Genomic_DNA"/>
</dbReference>
<evidence type="ECO:0008006" key="4">
    <source>
        <dbReference type="Google" id="ProtNLM"/>
    </source>
</evidence>
<name>A0A835LYH5_9MAGN</name>
<evidence type="ECO:0000313" key="3">
    <source>
        <dbReference type="Proteomes" id="UP000631114"/>
    </source>
</evidence>
<feature type="signal peptide" evidence="1">
    <location>
        <begin position="1"/>
        <end position="29"/>
    </location>
</feature>
<comment type="caution">
    <text evidence="2">The sequence shown here is derived from an EMBL/GenBank/DDBJ whole genome shotgun (WGS) entry which is preliminary data.</text>
</comment>
<reference evidence="2 3" key="1">
    <citation type="submission" date="2020-10" db="EMBL/GenBank/DDBJ databases">
        <title>The Coptis chinensis genome and diversification of protoberbering-type alkaloids.</title>
        <authorList>
            <person name="Wang B."/>
            <person name="Shu S."/>
            <person name="Song C."/>
            <person name="Liu Y."/>
        </authorList>
    </citation>
    <scope>NUCLEOTIDE SEQUENCE [LARGE SCALE GENOMIC DNA]</scope>
    <source>
        <strain evidence="2">HL-2020</strain>
        <tissue evidence="2">Leaf</tissue>
    </source>
</reference>
<sequence length="129" mass="14587">MYNCKMMNKSVMLVLLAFVLVILVQMAGAVRQHAANDLLHPQVAIGASPPINPNPWRLSFTMKRYQFLFLYNGFTNRALLRMRMNMEPLIQTRPAEKLVLAASGKGKVFYSAPKYVATKAPISENEEEN</sequence>
<keyword evidence="3" id="KW-1185">Reference proteome</keyword>
<organism evidence="2 3">
    <name type="scientific">Coptis chinensis</name>
    <dbReference type="NCBI Taxonomy" id="261450"/>
    <lineage>
        <taxon>Eukaryota</taxon>
        <taxon>Viridiplantae</taxon>
        <taxon>Streptophyta</taxon>
        <taxon>Embryophyta</taxon>
        <taxon>Tracheophyta</taxon>
        <taxon>Spermatophyta</taxon>
        <taxon>Magnoliopsida</taxon>
        <taxon>Ranunculales</taxon>
        <taxon>Ranunculaceae</taxon>
        <taxon>Coptidoideae</taxon>
        <taxon>Coptis</taxon>
    </lineage>
</organism>
<accession>A0A835LYH5</accession>
<feature type="chain" id="PRO_5032624215" description="Transmembrane protein" evidence="1">
    <location>
        <begin position="30"/>
        <end position="129"/>
    </location>
</feature>
<evidence type="ECO:0000256" key="1">
    <source>
        <dbReference type="SAM" id="SignalP"/>
    </source>
</evidence>
<keyword evidence="1" id="KW-0732">Signal</keyword>
<gene>
    <name evidence="2" type="ORF">IFM89_004786</name>
</gene>
<dbReference type="Proteomes" id="UP000631114">
    <property type="component" value="Unassembled WGS sequence"/>
</dbReference>
<dbReference type="AlphaFoldDB" id="A0A835LYH5"/>
<protein>
    <recommendedName>
        <fullName evidence="4">Transmembrane protein</fullName>
    </recommendedName>
</protein>
<proteinExistence type="predicted"/>